<keyword evidence="9 14" id="KW-0472">Membrane</keyword>
<sequence>MLRRFRLLWDRFCVFTDLPGFRLMHSAVPRAIRMATIFLFFSSLAAMNAQLGYLLVQYLRSQVQTSTRKYRLERMALPFVYLCHQLNGTNPLPLLDLCYDSVFKRGADDLSGDRRMQNVVPICSYQIKAFEYRCELRCKWTSQGFCMEARPNRNSKKMVTAANKSASGDENENEAAERALWREEANAAAEADDNFDEVSTYDIHIHFNASALVQQDVPSSGPGVPALALVFLRFGIDAQKSANKVPLVGAAHMIMELDSRNSIQITEMLKIVHNDLADSQLEPGTSSYEFCHWKKYSELGRRNKNNKCSSEYMTDFFAADWWEFSNVTYSSSDVQCALARSLRAQQSCREERVHNRFTVETAIYTRSDADGDADDGRPPSTPNLHIYPGDVVMQETLHQLRSNVWKMTSEFGGTLALYLGFSLMSFLEALIFFTVPKVRLNEEILDEVEKSERRHPPTKDVPEAMCRKWRKMAAMCRQSMARRTAQVNGGSNAR</sequence>
<keyword evidence="11 13" id="KW-0739">Sodium transport</keyword>
<reference evidence="16" key="1">
    <citation type="submission" date="2022-11" db="UniProtKB">
        <authorList>
            <consortium name="WormBaseParasite"/>
        </authorList>
    </citation>
    <scope>IDENTIFICATION</scope>
</reference>
<dbReference type="GO" id="GO:0016020">
    <property type="term" value="C:membrane"/>
    <property type="evidence" value="ECO:0007669"/>
    <property type="project" value="UniProtKB-SubCell"/>
</dbReference>
<evidence type="ECO:0000256" key="14">
    <source>
        <dbReference type="SAM" id="Phobius"/>
    </source>
</evidence>
<keyword evidence="6 14" id="KW-1133">Transmembrane helix</keyword>
<feature type="transmembrane region" description="Helical" evidence="14">
    <location>
        <begin position="415"/>
        <end position="435"/>
    </location>
</feature>
<evidence type="ECO:0000256" key="8">
    <source>
        <dbReference type="ARBA" id="ARBA00023065"/>
    </source>
</evidence>
<keyword evidence="15" id="KW-1185">Reference proteome</keyword>
<evidence type="ECO:0000256" key="2">
    <source>
        <dbReference type="ARBA" id="ARBA00007193"/>
    </source>
</evidence>
<feature type="transmembrane region" description="Helical" evidence="14">
    <location>
        <begin position="31"/>
        <end position="56"/>
    </location>
</feature>
<keyword evidence="10" id="KW-0325">Glycoprotein</keyword>
<evidence type="ECO:0000256" key="12">
    <source>
        <dbReference type="ARBA" id="ARBA00023303"/>
    </source>
</evidence>
<evidence type="ECO:0000256" key="4">
    <source>
        <dbReference type="ARBA" id="ARBA00022461"/>
    </source>
</evidence>
<dbReference type="WBParaSite" id="Gr19_v10_g2807.t3">
    <property type="protein sequence ID" value="Gr19_v10_g2807.t3"/>
    <property type="gene ID" value="Gr19_v10_g2807"/>
</dbReference>
<evidence type="ECO:0000256" key="7">
    <source>
        <dbReference type="ARBA" id="ARBA00023053"/>
    </source>
</evidence>
<evidence type="ECO:0000256" key="3">
    <source>
        <dbReference type="ARBA" id="ARBA00022448"/>
    </source>
</evidence>
<evidence type="ECO:0000256" key="5">
    <source>
        <dbReference type="ARBA" id="ARBA00022692"/>
    </source>
</evidence>
<evidence type="ECO:0000256" key="1">
    <source>
        <dbReference type="ARBA" id="ARBA00004141"/>
    </source>
</evidence>
<evidence type="ECO:0000256" key="11">
    <source>
        <dbReference type="ARBA" id="ARBA00023201"/>
    </source>
</evidence>
<name>A0A914HMB6_GLORO</name>
<organism evidence="15 16">
    <name type="scientific">Globodera rostochiensis</name>
    <name type="common">Golden nematode worm</name>
    <name type="synonym">Heterodera rostochiensis</name>
    <dbReference type="NCBI Taxonomy" id="31243"/>
    <lineage>
        <taxon>Eukaryota</taxon>
        <taxon>Metazoa</taxon>
        <taxon>Ecdysozoa</taxon>
        <taxon>Nematoda</taxon>
        <taxon>Chromadorea</taxon>
        <taxon>Rhabditida</taxon>
        <taxon>Tylenchina</taxon>
        <taxon>Tylenchomorpha</taxon>
        <taxon>Tylenchoidea</taxon>
        <taxon>Heteroderidae</taxon>
        <taxon>Heteroderinae</taxon>
        <taxon>Globodera</taxon>
    </lineage>
</organism>
<accession>A0A914HMB6</accession>
<dbReference type="InterPro" id="IPR001873">
    <property type="entry name" value="ENaC"/>
</dbReference>
<evidence type="ECO:0000313" key="16">
    <source>
        <dbReference type="WBParaSite" id="Gr19_v10_g2807.t3"/>
    </source>
</evidence>
<dbReference type="Pfam" id="PF00858">
    <property type="entry name" value="ASC"/>
    <property type="match status" value="1"/>
</dbReference>
<comment type="similarity">
    <text evidence="2 13">Belongs to the amiloride-sensitive sodium channel (TC 1.A.6) family.</text>
</comment>
<comment type="subcellular location">
    <subcellularLocation>
        <location evidence="1">Membrane</location>
        <topology evidence="1">Multi-pass membrane protein</topology>
    </subcellularLocation>
</comment>
<dbReference type="AlphaFoldDB" id="A0A914HMB6"/>
<keyword evidence="7" id="KW-0915">Sodium</keyword>
<protein>
    <submittedName>
        <fullName evidence="16">Uncharacterized protein</fullName>
    </submittedName>
</protein>
<evidence type="ECO:0000313" key="15">
    <source>
        <dbReference type="Proteomes" id="UP000887572"/>
    </source>
</evidence>
<proteinExistence type="inferred from homology"/>
<keyword evidence="12 13" id="KW-0407">Ion channel</keyword>
<evidence type="ECO:0000256" key="10">
    <source>
        <dbReference type="ARBA" id="ARBA00023180"/>
    </source>
</evidence>
<keyword evidence="4 13" id="KW-0894">Sodium channel</keyword>
<dbReference type="Proteomes" id="UP000887572">
    <property type="component" value="Unplaced"/>
</dbReference>
<evidence type="ECO:0000256" key="9">
    <source>
        <dbReference type="ARBA" id="ARBA00023136"/>
    </source>
</evidence>
<evidence type="ECO:0000256" key="13">
    <source>
        <dbReference type="RuleBase" id="RU000679"/>
    </source>
</evidence>
<evidence type="ECO:0000256" key="6">
    <source>
        <dbReference type="ARBA" id="ARBA00022989"/>
    </source>
</evidence>
<dbReference type="GO" id="GO:0005272">
    <property type="term" value="F:sodium channel activity"/>
    <property type="evidence" value="ECO:0007669"/>
    <property type="project" value="UniProtKB-KW"/>
</dbReference>
<keyword evidence="5 13" id="KW-0812">Transmembrane</keyword>
<keyword evidence="8 13" id="KW-0406">Ion transport</keyword>
<keyword evidence="3 13" id="KW-0813">Transport</keyword>